<dbReference type="PANTHER" id="PTHR23259:SF70">
    <property type="entry name" value="ACCESSORY GLAND PROTEIN ACP62F-RELATED"/>
    <property type="match status" value="1"/>
</dbReference>
<keyword evidence="6" id="KW-1185">Reference proteome</keyword>
<comment type="caution">
    <text evidence="5">The sequence shown here is derived from an EMBL/GenBank/DDBJ whole genome shotgun (WGS) entry which is preliminary data.</text>
</comment>
<evidence type="ECO:0000256" key="2">
    <source>
        <dbReference type="ARBA" id="ARBA00023157"/>
    </source>
</evidence>
<evidence type="ECO:0000313" key="6">
    <source>
        <dbReference type="Proteomes" id="UP000037069"/>
    </source>
</evidence>
<evidence type="ECO:0000256" key="3">
    <source>
        <dbReference type="SAM" id="SignalP"/>
    </source>
</evidence>
<feature type="domain" description="TIL" evidence="4">
    <location>
        <begin position="78"/>
        <end position="134"/>
    </location>
</feature>
<keyword evidence="3" id="KW-0732">Signal</keyword>
<dbReference type="GO" id="GO:0030414">
    <property type="term" value="F:peptidase inhibitor activity"/>
    <property type="evidence" value="ECO:0007669"/>
    <property type="project" value="UniProtKB-KW"/>
</dbReference>
<dbReference type="SUPFAM" id="SSF57567">
    <property type="entry name" value="Serine protease inhibitors"/>
    <property type="match status" value="2"/>
</dbReference>
<dbReference type="InterPro" id="IPR036084">
    <property type="entry name" value="Ser_inhib-like_sf"/>
</dbReference>
<dbReference type="Gene3D" id="2.10.25.10">
    <property type="entry name" value="Laminin"/>
    <property type="match status" value="2"/>
</dbReference>
<evidence type="ECO:0000259" key="4">
    <source>
        <dbReference type="Pfam" id="PF01826"/>
    </source>
</evidence>
<feature type="chain" id="PRO_5005536455" description="TIL domain-containing protein" evidence="3">
    <location>
        <begin position="22"/>
        <end position="194"/>
    </location>
</feature>
<dbReference type="InterPro" id="IPR051368">
    <property type="entry name" value="SerProtInhib-TIL_Domain"/>
</dbReference>
<dbReference type="OMA" id="ICTRENE"/>
<gene>
    <name evidence="5" type="ORF">FF38_03096</name>
</gene>
<evidence type="ECO:0000256" key="1">
    <source>
        <dbReference type="ARBA" id="ARBA00022690"/>
    </source>
</evidence>
<reference evidence="5 6" key="1">
    <citation type="journal article" date="2015" name="Nat. Commun.">
        <title>Lucilia cuprina genome unlocks parasitic fly biology to underpin future interventions.</title>
        <authorList>
            <person name="Anstead C.A."/>
            <person name="Korhonen P.K."/>
            <person name="Young N.D."/>
            <person name="Hall R.S."/>
            <person name="Jex A.R."/>
            <person name="Murali S.C."/>
            <person name="Hughes D.S."/>
            <person name="Lee S.F."/>
            <person name="Perry T."/>
            <person name="Stroehlein A.J."/>
            <person name="Ansell B.R."/>
            <person name="Breugelmans B."/>
            <person name="Hofmann A."/>
            <person name="Qu J."/>
            <person name="Dugan S."/>
            <person name="Lee S.L."/>
            <person name="Chao H."/>
            <person name="Dinh H."/>
            <person name="Han Y."/>
            <person name="Doddapaneni H.V."/>
            <person name="Worley K.C."/>
            <person name="Muzny D.M."/>
            <person name="Ioannidis P."/>
            <person name="Waterhouse R.M."/>
            <person name="Zdobnov E.M."/>
            <person name="James P.J."/>
            <person name="Bagnall N.H."/>
            <person name="Kotze A.C."/>
            <person name="Gibbs R.A."/>
            <person name="Richards S."/>
            <person name="Batterham P."/>
            <person name="Gasser R.B."/>
        </authorList>
    </citation>
    <scope>NUCLEOTIDE SEQUENCE [LARGE SCALE GENOMIC DNA]</scope>
    <source>
        <strain evidence="5 6">LS</strain>
        <tissue evidence="5">Full body</tissue>
    </source>
</reference>
<dbReference type="InterPro" id="IPR002919">
    <property type="entry name" value="TIL_dom"/>
</dbReference>
<sequence>MIKYCVIIFWCFAIFLVIVQADETCPRGKNEIFQTLGPNCDRECANLNKPCAKEGEPHRTGCFCRNGFARDDEGISQCPANELYYTDPSPMCDINCQNLQRRCPLTSIRPVAGCYCRPNYARNLQQRCIPLKDCDSNEIPISPNLTNCEKICPIVSAVLRTSVCYHIMERRCICAAQYCRNQRAQCVRNFKRNF</sequence>
<dbReference type="Pfam" id="PF01826">
    <property type="entry name" value="TIL"/>
    <property type="match status" value="1"/>
</dbReference>
<dbReference type="AlphaFoldDB" id="A0A0L0CJX7"/>
<keyword evidence="1" id="KW-0646">Protease inhibitor</keyword>
<accession>A0A0L0CJX7</accession>
<feature type="signal peptide" evidence="3">
    <location>
        <begin position="1"/>
        <end position="21"/>
    </location>
</feature>
<dbReference type="OrthoDB" id="6236007at2759"/>
<dbReference type="PANTHER" id="PTHR23259">
    <property type="entry name" value="RIDDLE"/>
    <property type="match status" value="1"/>
</dbReference>
<organism evidence="5 6">
    <name type="scientific">Lucilia cuprina</name>
    <name type="common">Green bottle fly</name>
    <name type="synonym">Australian sheep blowfly</name>
    <dbReference type="NCBI Taxonomy" id="7375"/>
    <lineage>
        <taxon>Eukaryota</taxon>
        <taxon>Metazoa</taxon>
        <taxon>Ecdysozoa</taxon>
        <taxon>Arthropoda</taxon>
        <taxon>Hexapoda</taxon>
        <taxon>Insecta</taxon>
        <taxon>Pterygota</taxon>
        <taxon>Neoptera</taxon>
        <taxon>Endopterygota</taxon>
        <taxon>Diptera</taxon>
        <taxon>Brachycera</taxon>
        <taxon>Muscomorpha</taxon>
        <taxon>Oestroidea</taxon>
        <taxon>Calliphoridae</taxon>
        <taxon>Luciliinae</taxon>
        <taxon>Lucilia</taxon>
    </lineage>
</organism>
<proteinExistence type="predicted"/>
<dbReference type="Proteomes" id="UP000037069">
    <property type="component" value="Unassembled WGS sequence"/>
</dbReference>
<evidence type="ECO:0000313" key="5">
    <source>
        <dbReference type="EMBL" id="KNC32517.1"/>
    </source>
</evidence>
<keyword evidence="2" id="KW-1015">Disulfide bond</keyword>
<dbReference type="EMBL" id="JRES01000302">
    <property type="protein sequence ID" value="KNC32517.1"/>
    <property type="molecule type" value="Genomic_DNA"/>
</dbReference>
<name>A0A0L0CJX7_LUCCU</name>
<dbReference type="CDD" id="cd19941">
    <property type="entry name" value="TIL"/>
    <property type="match status" value="1"/>
</dbReference>
<protein>
    <recommendedName>
        <fullName evidence="4">TIL domain-containing protein</fullName>
    </recommendedName>
</protein>